<comment type="caution">
    <text evidence="1">The sequence shown here is derived from an EMBL/GenBank/DDBJ whole genome shotgun (WGS) entry which is preliminary data.</text>
</comment>
<gene>
    <name evidence="1" type="ORF">SO802_011079</name>
</gene>
<dbReference type="Proteomes" id="UP001459277">
    <property type="component" value="Unassembled WGS sequence"/>
</dbReference>
<keyword evidence="2" id="KW-1185">Reference proteome</keyword>
<sequence>MELLEEEYKHLKHQELEHAKKRSAKIYAKIRGYGMSGDLIEAKAIKNVFSKHATSGALALSST</sequence>
<reference evidence="1 2" key="1">
    <citation type="submission" date="2024-01" db="EMBL/GenBank/DDBJ databases">
        <title>A telomere-to-telomere, gap-free genome of sweet tea (Lithocarpus litseifolius).</title>
        <authorList>
            <person name="Zhou J."/>
        </authorList>
    </citation>
    <scope>NUCLEOTIDE SEQUENCE [LARGE SCALE GENOMIC DNA]</scope>
    <source>
        <strain evidence="1">Zhou-2022a</strain>
        <tissue evidence="1">Leaf</tissue>
    </source>
</reference>
<dbReference type="AlphaFoldDB" id="A0AAW2DG12"/>
<dbReference type="EMBL" id="JAZDWU010000003">
    <property type="protein sequence ID" value="KAL0009577.1"/>
    <property type="molecule type" value="Genomic_DNA"/>
</dbReference>
<evidence type="ECO:0000313" key="1">
    <source>
        <dbReference type="EMBL" id="KAL0009577.1"/>
    </source>
</evidence>
<accession>A0AAW2DG12</accession>
<organism evidence="1 2">
    <name type="scientific">Lithocarpus litseifolius</name>
    <dbReference type="NCBI Taxonomy" id="425828"/>
    <lineage>
        <taxon>Eukaryota</taxon>
        <taxon>Viridiplantae</taxon>
        <taxon>Streptophyta</taxon>
        <taxon>Embryophyta</taxon>
        <taxon>Tracheophyta</taxon>
        <taxon>Spermatophyta</taxon>
        <taxon>Magnoliopsida</taxon>
        <taxon>eudicotyledons</taxon>
        <taxon>Gunneridae</taxon>
        <taxon>Pentapetalae</taxon>
        <taxon>rosids</taxon>
        <taxon>fabids</taxon>
        <taxon>Fagales</taxon>
        <taxon>Fagaceae</taxon>
        <taxon>Lithocarpus</taxon>
    </lineage>
</organism>
<evidence type="ECO:0000313" key="2">
    <source>
        <dbReference type="Proteomes" id="UP001459277"/>
    </source>
</evidence>
<protein>
    <submittedName>
        <fullName evidence="1">Uncharacterized protein</fullName>
    </submittedName>
</protein>
<proteinExistence type="predicted"/>
<name>A0AAW2DG12_9ROSI</name>